<sequence>MVFRFLLEENNDGRVQAKGPDNAQCHNLRVDGIKTGTISTLFFPKSKQYPLSDFVGADPYFQLQKVFVLRDSAGTPVCAVEVVGVSASSFGAITAADLTDTDGPKDPAEWKEWVQETWQKPVFRGMCYPRIIRDSSVIIRVDFKVIEVFGQLGETPSAETADALLDLLFDGLTKRATPEEVLATIVKLDPSLPADFRLGAYDLIAKPHSLMPTTFVTAPDVTGLVERTEEFTREFPGLPTPPVDAGSHHKIVDWVEDCLEALGFPSVAVTTRRGKARSGHRNGGHADFRQRLNREQLAHRFPGISVRRYRKTVRALLHLHKRALTAAAAADYARAIHLGKTRLAFLIDREDFKKSPATAQFVAYYTARLKLRTLFTVGSQVRPMDHIAQLLLDRALADPNVQLPVIASIYCPPVIVALLDDAAKLRLATTYFAQLEWLAIQLKTLWNPRWRTSTMVMRKGDNSSRWNAAARAWDQMRTGWLNVMVGAHWDDVLTGFCFGKVPSLIAGDVAAWHHHVGEHEPHHDVQVFQRLPLPWEVVVGTKECTATDVRTACAEVGIDPDATGWTLPYRQSELAVTRPTYDLVHGIMVSDPVAAHWMRKAGWFAGKS</sequence>
<organism evidence="1 2">
    <name type="scientific">Corynebacterium mustelae</name>
    <dbReference type="NCBI Taxonomy" id="571915"/>
    <lineage>
        <taxon>Bacteria</taxon>
        <taxon>Bacillati</taxon>
        <taxon>Actinomycetota</taxon>
        <taxon>Actinomycetes</taxon>
        <taxon>Mycobacteriales</taxon>
        <taxon>Corynebacteriaceae</taxon>
        <taxon>Corynebacterium</taxon>
    </lineage>
</organism>
<dbReference type="PATRIC" id="fig|571915.4.peg.803"/>
<name>A0A0G3GV89_9CORY</name>
<reference evidence="2" key="2">
    <citation type="submission" date="2015-05" db="EMBL/GenBank/DDBJ databases">
        <title>Complete genome sequence of Corynebacterium mustelae DSM 45274, isolated from various tissues of a male ferret with lethal sepsis.</title>
        <authorList>
            <person name="Ruckert C."/>
            <person name="Albersmeier A."/>
            <person name="Winkler A."/>
            <person name="Tauch A."/>
        </authorList>
    </citation>
    <scope>NUCLEOTIDE SEQUENCE [LARGE SCALE GENOMIC DNA]</scope>
    <source>
        <strain evidence="2">DSM 45274</strain>
    </source>
</reference>
<dbReference type="KEGG" id="cmv:CMUST_03760"/>
<dbReference type="InterPro" id="IPR015947">
    <property type="entry name" value="PUA-like_sf"/>
</dbReference>
<dbReference type="EMBL" id="CP011542">
    <property type="protein sequence ID" value="AKK05096.1"/>
    <property type="molecule type" value="Genomic_DNA"/>
</dbReference>
<reference evidence="1 2" key="1">
    <citation type="journal article" date="2015" name="Genome Announc.">
        <title>Complete Genome Sequence of the Type Strain Corynebacterium mustelae DSM 45274, Isolated from Various Tissues of a Male Ferret with Lethal Sepsis.</title>
        <authorList>
            <person name="Ruckert C."/>
            <person name="Eimer J."/>
            <person name="Winkler A."/>
            <person name="Tauch A."/>
        </authorList>
    </citation>
    <scope>NUCLEOTIDE SEQUENCE [LARGE SCALE GENOMIC DNA]</scope>
    <source>
        <strain evidence="1 2">DSM 45274</strain>
    </source>
</reference>
<protein>
    <submittedName>
        <fullName evidence="1">Uncharacterized protein</fullName>
    </submittedName>
</protein>
<dbReference type="OrthoDB" id="4264468at2"/>
<gene>
    <name evidence="1" type="ORF">CMUST_03760</name>
</gene>
<dbReference type="Proteomes" id="UP000035199">
    <property type="component" value="Chromosome"/>
</dbReference>
<evidence type="ECO:0000313" key="2">
    <source>
        <dbReference type="Proteomes" id="UP000035199"/>
    </source>
</evidence>
<dbReference type="Gene3D" id="3.10.400.10">
    <property type="entry name" value="Sulfate adenylyltransferase"/>
    <property type="match status" value="1"/>
</dbReference>
<proteinExistence type="predicted"/>
<dbReference type="RefSeq" id="WP_047261381.1">
    <property type="nucleotide sequence ID" value="NZ_CP011542.1"/>
</dbReference>
<dbReference type="AlphaFoldDB" id="A0A0G3GV89"/>
<evidence type="ECO:0000313" key="1">
    <source>
        <dbReference type="EMBL" id="AKK05096.1"/>
    </source>
</evidence>
<dbReference type="SUPFAM" id="SSF88697">
    <property type="entry name" value="PUA domain-like"/>
    <property type="match status" value="1"/>
</dbReference>
<keyword evidence="2" id="KW-1185">Reference proteome</keyword>
<accession>A0A0G3GV89</accession>